<dbReference type="RefSeq" id="WP_161886499.1">
    <property type="nucleotide sequence ID" value="NZ_CP017146.1"/>
</dbReference>
<dbReference type="EMBL" id="CP017146">
    <property type="protein sequence ID" value="QHO70112.1"/>
    <property type="molecule type" value="Genomic_DNA"/>
</dbReference>
<evidence type="ECO:0000313" key="2">
    <source>
        <dbReference type="Proteomes" id="UP000464507"/>
    </source>
</evidence>
<dbReference type="KEGG" id="mant:BHD05_11145"/>
<dbReference type="OrthoDB" id="10011963at2"/>
<sequence length="177" mass="19283">MIHQLIIAPSFQAFSDKFAELLTPPYKPNVASSPAEMSVLNNVRMAYFNNDQLPIPSFTSAEGGTAHVALAAAREAGIIGRIIENIFVGSVDLRPESESLAGDVHSPLNILEPDSEFNFNAYKLILSEVEQFISPSEYEALAKDYNSGDAIVIAISEDVSEEEEEYLLKSLGFAPSK</sequence>
<protein>
    <submittedName>
        <fullName evidence="1">Uncharacterized protein</fullName>
    </submittedName>
</protein>
<name>A0A7L5AJ71_9MICO</name>
<accession>A0A7L5AJ71</accession>
<gene>
    <name evidence="1" type="ORF">BHD05_11145</name>
</gene>
<evidence type="ECO:0000313" key="1">
    <source>
        <dbReference type="EMBL" id="QHO70112.1"/>
    </source>
</evidence>
<proteinExistence type="predicted"/>
<dbReference type="AlphaFoldDB" id="A0A7L5AJ71"/>
<reference evidence="1 2" key="1">
    <citation type="submission" date="2016-09" db="EMBL/GenBank/DDBJ databases">
        <title>Complete genome sequence of microbes from the polar regions.</title>
        <authorList>
            <person name="Liao L."/>
            <person name="Chen B."/>
        </authorList>
    </citation>
    <scope>NUCLEOTIDE SEQUENCE [LARGE SCALE GENOMIC DNA]</scope>
    <source>
        <strain evidence="1 2">ZS314</strain>
    </source>
</reference>
<keyword evidence="2" id="KW-1185">Reference proteome</keyword>
<dbReference type="Proteomes" id="UP000464507">
    <property type="component" value="Chromosome"/>
</dbReference>
<organism evidence="1 2">
    <name type="scientific">Marisediminicola antarctica</name>
    <dbReference type="NCBI Taxonomy" id="674079"/>
    <lineage>
        <taxon>Bacteria</taxon>
        <taxon>Bacillati</taxon>
        <taxon>Actinomycetota</taxon>
        <taxon>Actinomycetes</taxon>
        <taxon>Micrococcales</taxon>
        <taxon>Microbacteriaceae</taxon>
        <taxon>Marisediminicola</taxon>
    </lineage>
</organism>